<sequence>MFLSKLRVYLSSIFEHKFFFVEFAKVRLHLIFCYNMLIT</sequence>
<dbReference type="EMBL" id="GBRH01163141">
    <property type="protein sequence ID" value="JAE34755.1"/>
    <property type="molecule type" value="Transcribed_RNA"/>
</dbReference>
<reference evidence="1" key="2">
    <citation type="journal article" date="2015" name="Data Brief">
        <title>Shoot transcriptome of the giant reed, Arundo donax.</title>
        <authorList>
            <person name="Barrero R.A."/>
            <person name="Guerrero F.D."/>
            <person name="Moolhuijzen P."/>
            <person name="Goolsby J.A."/>
            <person name="Tidwell J."/>
            <person name="Bellgard S.E."/>
            <person name="Bellgard M.I."/>
        </authorList>
    </citation>
    <scope>NUCLEOTIDE SEQUENCE</scope>
    <source>
        <tissue evidence="1">Shoot tissue taken approximately 20 cm above the soil surface</tissue>
    </source>
</reference>
<proteinExistence type="predicted"/>
<protein>
    <submittedName>
        <fullName evidence="1">Uncharacterized protein</fullName>
    </submittedName>
</protein>
<evidence type="ECO:0000313" key="1">
    <source>
        <dbReference type="EMBL" id="JAE34755.1"/>
    </source>
</evidence>
<name>A0A0A9HC59_ARUDO</name>
<organism evidence="1">
    <name type="scientific">Arundo donax</name>
    <name type="common">Giant reed</name>
    <name type="synonym">Donax arundinaceus</name>
    <dbReference type="NCBI Taxonomy" id="35708"/>
    <lineage>
        <taxon>Eukaryota</taxon>
        <taxon>Viridiplantae</taxon>
        <taxon>Streptophyta</taxon>
        <taxon>Embryophyta</taxon>
        <taxon>Tracheophyta</taxon>
        <taxon>Spermatophyta</taxon>
        <taxon>Magnoliopsida</taxon>
        <taxon>Liliopsida</taxon>
        <taxon>Poales</taxon>
        <taxon>Poaceae</taxon>
        <taxon>PACMAD clade</taxon>
        <taxon>Arundinoideae</taxon>
        <taxon>Arundineae</taxon>
        <taxon>Arundo</taxon>
    </lineage>
</organism>
<dbReference type="AlphaFoldDB" id="A0A0A9HC59"/>
<reference evidence="1" key="1">
    <citation type="submission" date="2014-09" db="EMBL/GenBank/DDBJ databases">
        <authorList>
            <person name="Magalhaes I.L.F."/>
            <person name="Oliveira U."/>
            <person name="Santos F.R."/>
            <person name="Vidigal T.H.D.A."/>
            <person name="Brescovit A.D."/>
            <person name="Santos A.J."/>
        </authorList>
    </citation>
    <scope>NUCLEOTIDE SEQUENCE</scope>
    <source>
        <tissue evidence="1">Shoot tissue taken approximately 20 cm above the soil surface</tissue>
    </source>
</reference>
<accession>A0A0A9HC59</accession>